<proteinExistence type="predicted"/>
<sequence>MREETAPSPSSHKTTHPLELPPEILGNIFQLTVADWEGYTIRRLLLNLCLVCRSWYDAALLENRIWGKVVLNTANGDESQSYEKVVTSLTRAPVAFRAVKARFGLRCDCDKPWVHPEGNFVSKCEHQVLVRLAKDGPPLQHLDMECWTSSCLERFCQRTRLASGQSRLESLKLTIRFGWIYEDLDHTPLRHIPPLKRLELELLSAVPYELGDSSPAVLFVSSSIGSSLNSLTITFPAYFECPDYISNFLSWCTNLESLTMTYAGPMDNHVPHRLPTTTLPKLKVLSLWGIRPHFDRTALHYLRTPGLATLTIRVYGYPSPIRDRSPPHTILDLMQSLEVLQPTSFTLHSLTLWGDRGKIIQMGMEELAGILAALPSLRYLSLNSIHFDAEQLLEASRRSRAFAPALEHLDLQGLYREFKLQHLLQFVKDRVGERVVGQGSQLAPALRTLTLSHWEGATSTALSETYTASPLIPELRTTFGLKIVRTVL</sequence>
<reference evidence="2 3" key="1">
    <citation type="journal article" date="2019" name="Nat. Ecol. Evol.">
        <title>Megaphylogeny resolves global patterns of mushroom evolution.</title>
        <authorList>
            <person name="Varga T."/>
            <person name="Krizsan K."/>
            <person name="Foldi C."/>
            <person name="Dima B."/>
            <person name="Sanchez-Garcia M."/>
            <person name="Sanchez-Ramirez S."/>
            <person name="Szollosi G.J."/>
            <person name="Szarkandi J.G."/>
            <person name="Papp V."/>
            <person name="Albert L."/>
            <person name="Andreopoulos W."/>
            <person name="Angelini C."/>
            <person name="Antonin V."/>
            <person name="Barry K.W."/>
            <person name="Bougher N.L."/>
            <person name="Buchanan P."/>
            <person name="Buyck B."/>
            <person name="Bense V."/>
            <person name="Catcheside P."/>
            <person name="Chovatia M."/>
            <person name="Cooper J."/>
            <person name="Damon W."/>
            <person name="Desjardin D."/>
            <person name="Finy P."/>
            <person name="Geml J."/>
            <person name="Haridas S."/>
            <person name="Hughes K."/>
            <person name="Justo A."/>
            <person name="Karasinski D."/>
            <person name="Kautmanova I."/>
            <person name="Kiss B."/>
            <person name="Kocsube S."/>
            <person name="Kotiranta H."/>
            <person name="LaButti K.M."/>
            <person name="Lechner B.E."/>
            <person name="Liimatainen K."/>
            <person name="Lipzen A."/>
            <person name="Lukacs Z."/>
            <person name="Mihaltcheva S."/>
            <person name="Morgado L.N."/>
            <person name="Niskanen T."/>
            <person name="Noordeloos M.E."/>
            <person name="Ohm R.A."/>
            <person name="Ortiz-Santana B."/>
            <person name="Ovrebo C."/>
            <person name="Racz N."/>
            <person name="Riley R."/>
            <person name="Savchenko A."/>
            <person name="Shiryaev A."/>
            <person name="Soop K."/>
            <person name="Spirin V."/>
            <person name="Szebenyi C."/>
            <person name="Tomsovsky M."/>
            <person name="Tulloss R.E."/>
            <person name="Uehling J."/>
            <person name="Grigoriev I.V."/>
            <person name="Vagvolgyi C."/>
            <person name="Papp T."/>
            <person name="Martin F.M."/>
            <person name="Miettinen O."/>
            <person name="Hibbett D.S."/>
            <person name="Nagy L.G."/>
        </authorList>
    </citation>
    <scope>NUCLEOTIDE SEQUENCE [LARGE SCALE GENOMIC DNA]</scope>
    <source>
        <strain evidence="2 3">FP101781</strain>
    </source>
</reference>
<dbReference type="AlphaFoldDB" id="A0A4Y7SQD9"/>
<name>A0A4Y7SQD9_COPMI</name>
<feature type="domain" description="F-box" evidence="1">
    <location>
        <begin position="19"/>
        <end position="71"/>
    </location>
</feature>
<dbReference type="PANTHER" id="PTHR38926:SF5">
    <property type="entry name" value="F-BOX AND LEUCINE-RICH REPEAT PROTEIN 6"/>
    <property type="match status" value="1"/>
</dbReference>
<evidence type="ECO:0000313" key="2">
    <source>
        <dbReference type="EMBL" id="TEB24012.1"/>
    </source>
</evidence>
<dbReference type="EMBL" id="QPFP01000071">
    <property type="protein sequence ID" value="TEB24012.1"/>
    <property type="molecule type" value="Genomic_DNA"/>
</dbReference>
<accession>A0A4Y7SQD9</accession>
<gene>
    <name evidence="2" type="ORF">FA13DRAFT_1739516</name>
</gene>
<organism evidence="2 3">
    <name type="scientific">Coprinellus micaceus</name>
    <name type="common">Glistening ink-cap mushroom</name>
    <name type="synonym">Coprinus micaceus</name>
    <dbReference type="NCBI Taxonomy" id="71717"/>
    <lineage>
        <taxon>Eukaryota</taxon>
        <taxon>Fungi</taxon>
        <taxon>Dikarya</taxon>
        <taxon>Basidiomycota</taxon>
        <taxon>Agaricomycotina</taxon>
        <taxon>Agaricomycetes</taxon>
        <taxon>Agaricomycetidae</taxon>
        <taxon>Agaricales</taxon>
        <taxon>Agaricineae</taxon>
        <taxon>Psathyrellaceae</taxon>
        <taxon>Coprinellus</taxon>
    </lineage>
</organism>
<dbReference type="InterPro" id="IPR001810">
    <property type="entry name" value="F-box_dom"/>
</dbReference>
<dbReference type="PANTHER" id="PTHR38926">
    <property type="entry name" value="F-BOX DOMAIN CONTAINING PROTEIN, EXPRESSED"/>
    <property type="match status" value="1"/>
</dbReference>
<evidence type="ECO:0000313" key="3">
    <source>
        <dbReference type="Proteomes" id="UP000298030"/>
    </source>
</evidence>
<dbReference type="SUPFAM" id="SSF52047">
    <property type="entry name" value="RNI-like"/>
    <property type="match status" value="1"/>
</dbReference>
<dbReference type="Proteomes" id="UP000298030">
    <property type="component" value="Unassembled WGS sequence"/>
</dbReference>
<keyword evidence="3" id="KW-1185">Reference proteome</keyword>
<dbReference type="Gene3D" id="1.20.1280.50">
    <property type="match status" value="1"/>
</dbReference>
<evidence type="ECO:0000259" key="1">
    <source>
        <dbReference type="Pfam" id="PF12937"/>
    </source>
</evidence>
<dbReference type="InterPro" id="IPR032675">
    <property type="entry name" value="LRR_dom_sf"/>
</dbReference>
<dbReference type="Gene3D" id="3.80.10.10">
    <property type="entry name" value="Ribonuclease Inhibitor"/>
    <property type="match status" value="1"/>
</dbReference>
<dbReference type="STRING" id="71717.A0A4Y7SQD9"/>
<comment type="caution">
    <text evidence="2">The sequence shown here is derived from an EMBL/GenBank/DDBJ whole genome shotgun (WGS) entry which is preliminary data.</text>
</comment>
<dbReference type="Pfam" id="PF12937">
    <property type="entry name" value="F-box-like"/>
    <property type="match status" value="1"/>
</dbReference>
<protein>
    <recommendedName>
        <fullName evidence="1">F-box domain-containing protein</fullName>
    </recommendedName>
</protein>